<dbReference type="Gene3D" id="3.40.50.1820">
    <property type="entry name" value="alpha/beta hydrolase"/>
    <property type="match status" value="1"/>
</dbReference>
<name>A0A5B1M434_9ACTN</name>
<dbReference type="InterPro" id="IPR029058">
    <property type="entry name" value="AB_hydrolase_fold"/>
</dbReference>
<reference evidence="2 3" key="1">
    <citation type="submission" date="2019-09" db="EMBL/GenBank/DDBJ databases">
        <title>Nocardioides panacisoli sp. nov., isolated from the soil of a ginseng field.</title>
        <authorList>
            <person name="Cho C."/>
        </authorList>
    </citation>
    <scope>NUCLEOTIDE SEQUENCE [LARGE SCALE GENOMIC DNA]</scope>
    <source>
        <strain evidence="2 3">BN140041</strain>
    </source>
</reference>
<organism evidence="2 3">
    <name type="scientific">Nocardioides antri</name>
    <dbReference type="NCBI Taxonomy" id="2607659"/>
    <lineage>
        <taxon>Bacteria</taxon>
        <taxon>Bacillati</taxon>
        <taxon>Actinomycetota</taxon>
        <taxon>Actinomycetes</taxon>
        <taxon>Propionibacteriales</taxon>
        <taxon>Nocardioidaceae</taxon>
        <taxon>Nocardioides</taxon>
    </lineage>
</organism>
<protein>
    <submittedName>
        <fullName evidence="2">Alpha/beta hydrolase</fullName>
    </submittedName>
</protein>
<feature type="domain" description="Serine aminopeptidase S33" evidence="1">
    <location>
        <begin position="82"/>
        <end position="186"/>
    </location>
</feature>
<dbReference type="SUPFAM" id="SSF53474">
    <property type="entry name" value="alpha/beta-Hydrolases"/>
    <property type="match status" value="1"/>
</dbReference>
<evidence type="ECO:0000259" key="1">
    <source>
        <dbReference type="Pfam" id="PF12146"/>
    </source>
</evidence>
<sequence length="278" mass="29486">MARQRTRRWLGAALVVGLVLGTVVGAMWALQRQLIYFPDPSPVPPADEVLAGARDVTLQTDDGLTLDAWFVPAREGRDRGMAVLLAPGNGGNRLGRADLAQLLSDRGLAVLLLDYRGYGGNPGSPSEDGLLADARAGAEALEELGFPPERTLYFGESLGTGVVAALQAERPPAGLVLRSPFTELSDVGSHHYPWLPVRALLRDRFPVLDHLEDSEVPVTVVYGDQDTVVPSSLSARVADGAPSLVEEVVLEGADHNDPVMFGPEVAEAVVRLAASTGD</sequence>
<reference evidence="2 3" key="2">
    <citation type="submission" date="2019-09" db="EMBL/GenBank/DDBJ databases">
        <authorList>
            <person name="Jin C."/>
        </authorList>
    </citation>
    <scope>NUCLEOTIDE SEQUENCE [LARGE SCALE GENOMIC DNA]</scope>
    <source>
        <strain evidence="2 3">BN140041</strain>
    </source>
</reference>
<evidence type="ECO:0000313" key="2">
    <source>
        <dbReference type="EMBL" id="KAA1427975.1"/>
    </source>
</evidence>
<dbReference type="GO" id="GO:0016787">
    <property type="term" value="F:hydrolase activity"/>
    <property type="evidence" value="ECO:0007669"/>
    <property type="project" value="UniProtKB-KW"/>
</dbReference>
<dbReference type="InterPro" id="IPR022742">
    <property type="entry name" value="Hydrolase_4"/>
</dbReference>
<proteinExistence type="predicted"/>
<dbReference type="EMBL" id="VUJW01000003">
    <property type="protein sequence ID" value="KAA1427975.1"/>
    <property type="molecule type" value="Genomic_DNA"/>
</dbReference>
<dbReference type="PANTHER" id="PTHR12277">
    <property type="entry name" value="ALPHA/BETA HYDROLASE DOMAIN-CONTAINING PROTEIN"/>
    <property type="match status" value="1"/>
</dbReference>
<gene>
    <name evidence="2" type="ORF">F0U47_11280</name>
</gene>
<dbReference type="AlphaFoldDB" id="A0A5B1M434"/>
<dbReference type="PANTHER" id="PTHR12277:SF79">
    <property type="entry name" value="XAA-PRO DIPEPTIDYL-PEPTIDASE-RELATED"/>
    <property type="match status" value="1"/>
</dbReference>
<dbReference type="Proteomes" id="UP000324351">
    <property type="component" value="Unassembled WGS sequence"/>
</dbReference>
<dbReference type="Pfam" id="PF12146">
    <property type="entry name" value="Hydrolase_4"/>
    <property type="match status" value="1"/>
</dbReference>
<accession>A0A5B1M434</accession>
<evidence type="ECO:0000313" key="3">
    <source>
        <dbReference type="Proteomes" id="UP000324351"/>
    </source>
</evidence>
<keyword evidence="3" id="KW-1185">Reference proteome</keyword>
<comment type="caution">
    <text evidence="2">The sequence shown here is derived from an EMBL/GenBank/DDBJ whole genome shotgun (WGS) entry which is preliminary data.</text>
</comment>
<keyword evidence="2" id="KW-0378">Hydrolase</keyword>